<keyword evidence="3" id="KW-1185">Reference proteome</keyword>
<dbReference type="EMBL" id="WJXZ01000014">
    <property type="protein sequence ID" value="MRS64925.1"/>
    <property type="molecule type" value="Genomic_DNA"/>
</dbReference>
<accession>A0A7K0ESX3</accession>
<feature type="transmembrane region" description="Helical" evidence="1">
    <location>
        <begin position="79"/>
        <end position="101"/>
    </location>
</feature>
<sequence length="121" mass="13996">MHWLPVYRRKIARVLLILFSLMMVNSVVFRHAHRLASGRIIVHAHPFKPIGDSPYQPNTHSYGELFWLENFTNALYDGLVPFVFTCAVLAIPVLPYFLALYQRISTHFFPFFSHRGPPVVG</sequence>
<comment type="caution">
    <text evidence="2">The sequence shown here is derived from an EMBL/GenBank/DDBJ whole genome shotgun (WGS) entry which is preliminary data.</text>
</comment>
<evidence type="ECO:0000256" key="1">
    <source>
        <dbReference type="SAM" id="Phobius"/>
    </source>
</evidence>
<gene>
    <name evidence="2" type="ORF">GJJ30_26745</name>
</gene>
<keyword evidence="1" id="KW-1133">Transmembrane helix</keyword>
<proteinExistence type="predicted"/>
<evidence type="ECO:0000313" key="2">
    <source>
        <dbReference type="EMBL" id="MRS64925.1"/>
    </source>
</evidence>
<organism evidence="2 3">
    <name type="scientific">Larkinella terrae</name>
    <dbReference type="NCBI Taxonomy" id="2025311"/>
    <lineage>
        <taxon>Bacteria</taxon>
        <taxon>Pseudomonadati</taxon>
        <taxon>Bacteroidota</taxon>
        <taxon>Cytophagia</taxon>
        <taxon>Cytophagales</taxon>
        <taxon>Spirosomataceae</taxon>
        <taxon>Larkinella</taxon>
    </lineage>
</organism>
<name>A0A7K0ESX3_9BACT</name>
<keyword evidence="1" id="KW-0812">Transmembrane</keyword>
<dbReference type="OrthoDB" id="1121875at2"/>
<dbReference type="RefSeq" id="WP_154178222.1">
    <property type="nucleotide sequence ID" value="NZ_WJXZ01000014.1"/>
</dbReference>
<keyword evidence="1" id="KW-0472">Membrane</keyword>
<reference evidence="2 3" key="1">
    <citation type="journal article" date="2018" name="Antonie Van Leeuwenhoek">
        <title>Larkinella terrae sp. nov., isolated from soil on Jeju Island, South Korea.</title>
        <authorList>
            <person name="Ten L.N."/>
            <person name="Jeon J."/>
            <person name="Park S.J."/>
            <person name="Park S."/>
            <person name="Lee S.Y."/>
            <person name="Kim M.K."/>
            <person name="Jung H.Y."/>
        </authorList>
    </citation>
    <scope>NUCLEOTIDE SEQUENCE [LARGE SCALE GENOMIC DNA]</scope>
    <source>
        <strain evidence="2 3">KCTC 52001</strain>
    </source>
</reference>
<dbReference type="AlphaFoldDB" id="A0A7K0ESX3"/>
<protein>
    <submittedName>
        <fullName evidence="2">Uncharacterized protein</fullName>
    </submittedName>
</protein>
<evidence type="ECO:0000313" key="3">
    <source>
        <dbReference type="Proteomes" id="UP000441754"/>
    </source>
</evidence>
<feature type="transmembrane region" description="Helical" evidence="1">
    <location>
        <begin position="12"/>
        <end position="29"/>
    </location>
</feature>
<dbReference type="Proteomes" id="UP000441754">
    <property type="component" value="Unassembled WGS sequence"/>
</dbReference>